<reference evidence="4" key="1">
    <citation type="submission" date="2016-06" db="EMBL/GenBank/DDBJ databases">
        <title>Draft genome sequence of Desulfoplanes formicivorans strain Pf12B.</title>
        <authorList>
            <person name="Watanabe M."/>
            <person name="Kojima H."/>
            <person name="Fukui M."/>
        </authorList>
    </citation>
    <scope>NUCLEOTIDE SEQUENCE [LARGE SCALE GENOMIC DNA]</scope>
    <source>
        <strain evidence="4">Pf12B</strain>
    </source>
</reference>
<dbReference type="Proteomes" id="UP000095200">
    <property type="component" value="Unassembled WGS sequence"/>
</dbReference>
<evidence type="ECO:0008006" key="5">
    <source>
        <dbReference type="Google" id="ProtNLM"/>
    </source>
</evidence>
<protein>
    <recommendedName>
        <fullName evidence="5">Glycosyl transferase</fullName>
    </recommendedName>
</protein>
<comment type="caution">
    <text evidence="3">The sequence shown here is derived from an EMBL/GenBank/DDBJ whole genome shotgun (WGS) entry which is preliminary data.</text>
</comment>
<organism evidence="3 4">
    <name type="scientific">Desulfoplanes formicivorans</name>
    <dbReference type="NCBI Taxonomy" id="1592317"/>
    <lineage>
        <taxon>Bacteria</taxon>
        <taxon>Pseudomonadati</taxon>
        <taxon>Thermodesulfobacteriota</taxon>
        <taxon>Desulfovibrionia</taxon>
        <taxon>Desulfovibrionales</taxon>
        <taxon>Desulfoplanaceae</taxon>
        <taxon>Desulfoplanes</taxon>
    </lineage>
</organism>
<dbReference type="STRING" id="1592317.DPF_2650"/>
<dbReference type="Pfam" id="PF01075">
    <property type="entry name" value="Glyco_transf_9"/>
    <property type="match status" value="1"/>
</dbReference>
<sequence>MRTTIVINLTRFGDLIQTQPVLGGYKRQGDRTVLVCLEQFAKAAELLMDVDRVVALPGARLLADIDSRWTAALQTLCAVVGDESHGTTAHVVNLTPSLSSRLLGHLYAPSGQLGFGLDDHGFGLYSSPWANYLQAASRLRGCSPFNLVDVMVRVAHLPCMGDRPRLKEPQPEILAWCVDRLQEHAPRGCRGFVALQLGASQDTRRWPVAYFARLGSHIWNRHRLCPVLVGAPNEKSLSERYAAMNRAPVVDMVGQTDLAQLAGVLGQTKLLVTNDTGTMHMAAGLAVPIVALFLATAQPWDTGPYQENCLCLEPDMDCHPCSFSSSCERDHACRKAIKPSLVGELVDDFLATGIWSVPAHRGARGWKTVLHDNMMDLVALTEDRQDRIAWVRIQQWYYRQFLDGKPLAPFAHVYPLSTEARDEIAGTLNRARGLLHLFREQILLVRRMPSPAMNRKFMLTWQRIQTNFEQSPWLGILGLLWTYQTQDVSAESMEELLALLARYDRLVGSLGEYVAASKTA</sequence>
<dbReference type="PANTHER" id="PTHR30160:SF7">
    <property type="entry name" value="ADP-HEPTOSE--LPS HEPTOSYLTRANSFERASE 2"/>
    <property type="match status" value="1"/>
</dbReference>
<dbReference type="EMBL" id="BDFE01000020">
    <property type="protein sequence ID" value="GAU09914.1"/>
    <property type="molecule type" value="Genomic_DNA"/>
</dbReference>
<keyword evidence="4" id="KW-1185">Reference proteome</keyword>
<keyword evidence="2" id="KW-0808">Transferase</keyword>
<dbReference type="PANTHER" id="PTHR30160">
    <property type="entry name" value="TETRAACYLDISACCHARIDE 4'-KINASE-RELATED"/>
    <property type="match status" value="1"/>
</dbReference>
<proteinExistence type="predicted"/>
<gene>
    <name evidence="3" type="ORF">DPF_2650</name>
</gene>
<dbReference type="CDD" id="cd03789">
    <property type="entry name" value="GT9_LPS_heptosyltransferase"/>
    <property type="match status" value="1"/>
</dbReference>
<dbReference type="GO" id="GO:0009244">
    <property type="term" value="P:lipopolysaccharide core region biosynthetic process"/>
    <property type="evidence" value="ECO:0007669"/>
    <property type="project" value="TreeGrafter"/>
</dbReference>
<dbReference type="OrthoDB" id="9797795at2"/>
<keyword evidence="1" id="KW-0328">Glycosyltransferase</keyword>
<evidence type="ECO:0000313" key="3">
    <source>
        <dbReference type="EMBL" id="GAU09914.1"/>
    </source>
</evidence>
<evidence type="ECO:0000313" key="4">
    <source>
        <dbReference type="Proteomes" id="UP000095200"/>
    </source>
</evidence>
<dbReference type="GO" id="GO:0005829">
    <property type="term" value="C:cytosol"/>
    <property type="evidence" value="ECO:0007669"/>
    <property type="project" value="TreeGrafter"/>
</dbReference>
<dbReference type="Gene3D" id="3.40.50.2000">
    <property type="entry name" value="Glycogen Phosphorylase B"/>
    <property type="match status" value="2"/>
</dbReference>
<dbReference type="GO" id="GO:0008713">
    <property type="term" value="F:ADP-heptose-lipopolysaccharide heptosyltransferase activity"/>
    <property type="evidence" value="ECO:0007669"/>
    <property type="project" value="TreeGrafter"/>
</dbReference>
<name>A0A194AMS0_9BACT</name>
<accession>A0A194AMS0</accession>
<dbReference type="SUPFAM" id="SSF53756">
    <property type="entry name" value="UDP-Glycosyltransferase/glycogen phosphorylase"/>
    <property type="match status" value="1"/>
</dbReference>
<dbReference type="InterPro" id="IPR051199">
    <property type="entry name" value="LPS_LOS_Heptosyltrfase"/>
</dbReference>
<dbReference type="InterPro" id="IPR002201">
    <property type="entry name" value="Glyco_trans_9"/>
</dbReference>
<dbReference type="AlphaFoldDB" id="A0A194AMS0"/>
<evidence type="ECO:0000256" key="2">
    <source>
        <dbReference type="ARBA" id="ARBA00022679"/>
    </source>
</evidence>
<evidence type="ECO:0000256" key="1">
    <source>
        <dbReference type="ARBA" id="ARBA00022676"/>
    </source>
</evidence>
<dbReference type="RefSeq" id="WP_069860134.1">
    <property type="nucleotide sequence ID" value="NZ_BDFE01000020.1"/>
</dbReference>